<evidence type="ECO:0000256" key="2">
    <source>
        <dbReference type="ARBA" id="ARBA00022448"/>
    </source>
</evidence>
<feature type="domain" description="TonB-dependent receptor plug" evidence="13">
    <location>
        <begin position="45"/>
        <end position="153"/>
    </location>
</feature>
<feature type="chain" id="PRO_5045404973" evidence="12">
    <location>
        <begin position="21"/>
        <end position="753"/>
    </location>
</feature>
<proteinExistence type="inferred from homology"/>
<evidence type="ECO:0000256" key="1">
    <source>
        <dbReference type="ARBA" id="ARBA00004571"/>
    </source>
</evidence>
<dbReference type="InterPro" id="IPR037066">
    <property type="entry name" value="Plug_dom_sf"/>
</dbReference>
<comment type="similarity">
    <text evidence="11">Belongs to the TonB-dependent receptor family.</text>
</comment>
<comment type="caution">
    <text evidence="14">The sequence shown here is derived from an EMBL/GenBank/DDBJ whole genome shotgun (WGS) entry which is preliminary data.</text>
</comment>
<feature type="signal peptide" evidence="12">
    <location>
        <begin position="1"/>
        <end position="20"/>
    </location>
</feature>
<evidence type="ECO:0000256" key="4">
    <source>
        <dbReference type="ARBA" id="ARBA00022496"/>
    </source>
</evidence>
<evidence type="ECO:0000256" key="5">
    <source>
        <dbReference type="ARBA" id="ARBA00022692"/>
    </source>
</evidence>
<evidence type="ECO:0000256" key="9">
    <source>
        <dbReference type="ARBA" id="ARBA00023136"/>
    </source>
</evidence>
<keyword evidence="8" id="KW-0406">Ion transport</keyword>
<dbReference type="InterPro" id="IPR039426">
    <property type="entry name" value="TonB-dep_rcpt-like"/>
</dbReference>
<dbReference type="InterPro" id="IPR036942">
    <property type="entry name" value="Beta-barrel_TonB_sf"/>
</dbReference>
<evidence type="ECO:0000313" key="15">
    <source>
        <dbReference type="Proteomes" id="UP001202248"/>
    </source>
</evidence>
<evidence type="ECO:0000256" key="12">
    <source>
        <dbReference type="SAM" id="SignalP"/>
    </source>
</evidence>
<evidence type="ECO:0000313" key="14">
    <source>
        <dbReference type="EMBL" id="MCH5598827.1"/>
    </source>
</evidence>
<reference evidence="14 15" key="1">
    <citation type="submission" date="2022-02" db="EMBL/GenBank/DDBJ databases">
        <authorList>
            <person name="Min J."/>
        </authorList>
    </citation>
    <scope>NUCLEOTIDE SEQUENCE [LARGE SCALE GENOMIC DNA]</scope>
    <source>
        <strain evidence="14 15">GR10-1</strain>
    </source>
</reference>
<dbReference type="Pfam" id="PF07715">
    <property type="entry name" value="Plug"/>
    <property type="match status" value="1"/>
</dbReference>
<dbReference type="EMBL" id="JAKWBL010000002">
    <property type="protein sequence ID" value="MCH5598827.1"/>
    <property type="molecule type" value="Genomic_DNA"/>
</dbReference>
<accession>A0ABS9SKB7</accession>
<evidence type="ECO:0000256" key="3">
    <source>
        <dbReference type="ARBA" id="ARBA00022452"/>
    </source>
</evidence>
<evidence type="ECO:0000256" key="8">
    <source>
        <dbReference type="ARBA" id="ARBA00023065"/>
    </source>
</evidence>
<name>A0ABS9SKB7_9BACT</name>
<dbReference type="RefSeq" id="WP_240830496.1">
    <property type="nucleotide sequence ID" value="NZ_JAKWBL010000002.1"/>
</dbReference>
<keyword evidence="10 11" id="KW-0998">Cell outer membrane</keyword>
<keyword evidence="15" id="KW-1185">Reference proteome</keyword>
<keyword evidence="4" id="KW-0410">Iron transport</keyword>
<evidence type="ECO:0000256" key="7">
    <source>
        <dbReference type="ARBA" id="ARBA00023004"/>
    </source>
</evidence>
<gene>
    <name evidence="14" type="ORF">MKP09_13390</name>
</gene>
<protein>
    <submittedName>
        <fullName evidence="14">TonB-dependent receptor</fullName>
    </submittedName>
</protein>
<organism evidence="14 15">
    <name type="scientific">Niabella ginsengisoli</name>
    <dbReference type="NCBI Taxonomy" id="522298"/>
    <lineage>
        <taxon>Bacteria</taxon>
        <taxon>Pseudomonadati</taxon>
        <taxon>Bacteroidota</taxon>
        <taxon>Chitinophagia</taxon>
        <taxon>Chitinophagales</taxon>
        <taxon>Chitinophagaceae</taxon>
        <taxon>Niabella</taxon>
    </lineage>
</organism>
<dbReference type="Gene3D" id="2.170.130.10">
    <property type="entry name" value="TonB-dependent receptor, plug domain"/>
    <property type="match status" value="1"/>
</dbReference>
<keyword evidence="5 11" id="KW-0812">Transmembrane</keyword>
<evidence type="ECO:0000256" key="6">
    <source>
        <dbReference type="ARBA" id="ARBA00022729"/>
    </source>
</evidence>
<dbReference type="PROSITE" id="PS52016">
    <property type="entry name" value="TONB_DEPENDENT_REC_3"/>
    <property type="match status" value="1"/>
</dbReference>
<keyword evidence="6 12" id="KW-0732">Signal</keyword>
<comment type="subcellular location">
    <subcellularLocation>
        <location evidence="1 11">Cell outer membrane</location>
        <topology evidence="1 11">Multi-pass membrane protein</topology>
    </subcellularLocation>
</comment>
<dbReference type="PANTHER" id="PTHR32552">
    <property type="entry name" value="FERRICHROME IRON RECEPTOR-RELATED"/>
    <property type="match status" value="1"/>
</dbReference>
<keyword evidence="9 11" id="KW-0472">Membrane</keyword>
<sequence length="753" mass="84667">MKRTFMFSSLLSIVSASLFAQTDSTKTDSAQTLDPVEVRSTRLNEKSPFAISNIGKKEIAKQNLGQNFPNLLNQIPSVVISSDDGVGVGYSSMRIRGTDIARTNVTFNGIPVNDPESQGAFFVNFGDIASSTSSVQLQRGVGSSTNGAGAFGASLNIYNIEQSKEAFATISNAYGSFNTWKHTLQAGTGLLRGGFQFDARLSKINSSGYIQRSNSDLKSLQFIAGWTSKNEMTNIKFNLLSGKEKTGQAWNGIGTYFTSDDHPSSVDYAQQLDQIGRNTNTLGKMANGNYYNDQTDNYQQDYYQLFLNHKFNPYWSSNLSFFLTRGKGYYNEYKNGDFGEGEEIEDYGLSPVTIGDFIITHIQLTRQLWLDNHYYGTVFSANYNKNNTTLNFGGAFTKYDAKHYGFVKWAEVGIPLDYQWYHLTALKNDFNIYAKLQQQIITNLFGFVDLQLRNVDYVINGFRKNPDLKSGGNYTFFNPKAGLSYILKHTNTAQSKIYGSVAVANKEPNRDDFEANTDEAPKHEELTDFELGYQFNAKTFEAGVNGYYMKYKNQLIATGKINDVGAYARTNVGNSYRAGIELTAAFRPVSWLQANANATFSRNKIKNIIQYSDDYDNGGQIEETFSNTDISFSPNTIAGASLTFEPFTKPDTKQHFYIDLLEKYVGRQYLDNSQNKLRSINPYALTDARLRYQFSSTTFKDISLIFMVNNVFNKKYENNGYTFSYLSDGLVATENYYFTQAGTNWNVGLSFTF</sequence>
<evidence type="ECO:0000256" key="11">
    <source>
        <dbReference type="PROSITE-ProRule" id="PRU01360"/>
    </source>
</evidence>
<keyword evidence="14" id="KW-0675">Receptor</keyword>
<keyword evidence="7" id="KW-0408">Iron</keyword>
<evidence type="ECO:0000256" key="10">
    <source>
        <dbReference type="ARBA" id="ARBA00023237"/>
    </source>
</evidence>
<dbReference type="PANTHER" id="PTHR32552:SF68">
    <property type="entry name" value="FERRICHROME OUTER MEMBRANE TRANSPORTER_PHAGE RECEPTOR"/>
    <property type="match status" value="1"/>
</dbReference>
<keyword evidence="3 11" id="KW-1134">Transmembrane beta strand</keyword>
<dbReference type="Gene3D" id="2.40.170.20">
    <property type="entry name" value="TonB-dependent receptor, beta-barrel domain"/>
    <property type="match status" value="1"/>
</dbReference>
<dbReference type="SUPFAM" id="SSF56935">
    <property type="entry name" value="Porins"/>
    <property type="match status" value="1"/>
</dbReference>
<dbReference type="Proteomes" id="UP001202248">
    <property type="component" value="Unassembled WGS sequence"/>
</dbReference>
<keyword evidence="2 11" id="KW-0813">Transport</keyword>
<evidence type="ECO:0000259" key="13">
    <source>
        <dbReference type="Pfam" id="PF07715"/>
    </source>
</evidence>
<dbReference type="InterPro" id="IPR012910">
    <property type="entry name" value="Plug_dom"/>
</dbReference>